<gene>
    <name evidence="1" type="ORF">ACFP90_17900</name>
</gene>
<sequence length="297" mass="34512">MLRGIFGQPKDLPAPFRGEPFALLEAYARERQLALETLDEDRRIWRRGDVALVFRQSREKGTLTLETQTSRNSIELSIEEEFDIYFSLVQLQNGIVLVQRTVYLWDNGTPQDVLDKMFDHIKLFLLKVKPESKVGHFRPYLNGRTFLTSWEAFRHFMTQIKRDQITSQASNYVSFDTGGLPLGLQKTGDGQSVIISYDLRDYEGLYDQHREQILDLINAVALRHRQICFLIDRERLLICNKFYVSPETDALNLFTAQLQAIHDALLDYLTTVQEAPDTAWLREARAAYLRQQPRPQA</sequence>
<evidence type="ECO:0000313" key="2">
    <source>
        <dbReference type="Proteomes" id="UP001596317"/>
    </source>
</evidence>
<name>A0ABW1ZP08_9DEIO</name>
<dbReference type="RefSeq" id="WP_380057744.1">
    <property type="nucleotide sequence ID" value="NZ_JBHSWB010000001.1"/>
</dbReference>
<comment type="caution">
    <text evidence="1">The sequence shown here is derived from an EMBL/GenBank/DDBJ whole genome shotgun (WGS) entry which is preliminary data.</text>
</comment>
<evidence type="ECO:0008006" key="3">
    <source>
        <dbReference type="Google" id="ProtNLM"/>
    </source>
</evidence>
<dbReference type="Proteomes" id="UP001596317">
    <property type="component" value="Unassembled WGS sequence"/>
</dbReference>
<dbReference type="EMBL" id="JBHSWB010000001">
    <property type="protein sequence ID" value="MFC6661986.1"/>
    <property type="molecule type" value="Genomic_DNA"/>
</dbReference>
<keyword evidence="2" id="KW-1185">Reference proteome</keyword>
<protein>
    <recommendedName>
        <fullName evidence="3">DUF4268 domain-containing protein</fullName>
    </recommendedName>
</protein>
<accession>A0ABW1ZP08</accession>
<organism evidence="1 2">
    <name type="scientific">Deinococcus multiflagellatus</name>
    <dbReference type="NCBI Taxonomy" id="1656887"/>
    <lineage>
        <taxon>Bacteria</taxon>
        <taxon>Thermotogati</taxon>
        <taxon>Deinococcota</taxon>
        <taxon>Deinococci</taxon>
        <taxon>Deinococcales</taxon>
        <taxon>Deinococcaceae</taxon>
        <taxon>Deinococcus</taxon>
    </lineage>
</organism>
<proteinExistence type="predicted"/>
<evidence type="ECO:0000313" key="1">
    <source>
        <dbReference type="EMBL" id="MFC6661986.1"/>
    </source>
</evidence>
<reference evidence="2" key="1">
    <citation type="journal article" date="2019" name="Int. J. Syst. Evol. Microbiol.">
        <title>The Global Catalogue of Microorganisms (GCM) 10K type strain sequencing project: providing services to taxonomists for standard genome sequencing and annotation.</title>
        <authorList>
            <consortium name="The Broad Institute Genomics Platform"/>
            <consortium name="The Broad Institute Genome Sequencing Center for Infectious Disease"/>
            <person name="Wu L."/>
            <person name="Ma J."/>
        </authorList>
    </citation>
    <scope>NUCLEOTIDE SEQUENCE [LARGE SCALE GENOMIC DNA]</scope>
    <source>
        <strain evidence="2">CCUG 63830</strain>
    </source>
</reference>